<dbReference type="GO" id="GO:0000976">
    <property type="term" value="F:transcription cis-regulatory region binding"/>
    <property type="evidence" value="ECO:0007669"/>
    <property type="project" value="TreeGrafter"/>
</dbReference>
<dbReference type="AlphaFoldDB" id="A0A1W9Z9B6"/>
<protein>
    <recommendedName>
        <fullName evidence="3">HTH tetR-type domain-containing protein</fullName>
    </recommendedName>
</protein>
<dbReference type="PRINTS" id="PR00455">
    <property type="entry name" value="HTHTETR"/>
</dbReference>
<feature type="domain" description="HTH tetR-type" evidence="3">
    <location>
        <begin position="1"/>
        <end position="55"/>
    </location>
</feature>
<dbReference type="PANTHER" id="PTHR30055">
    <property type="entry name" value="HTH-TYPE TRANSCRIPTIONAL REGULATOR RUTR"/>
    <property type="match status" value="1"/>
</dbReference>
<dbReference type="InterPro" id="IPR009057">
    <property type="entry name" value="Homeodomain-like_sf"/>
</dbReference>
<gene>
    <name evidence="4" type="ORF">BST14_21385</name>
</gene>
<evidence type="ECO:0000313" key="5">
    <source>
        <dbReference type="Proteomes" id="UP000192707"/>
    </source>
</evidence>
<dbReference type="OrthoDB" id="4726108at2"/>
<sequence length="200" mass="22339">MIQAAAREVFAERGYGATTREIASRAGVSHDLIFRYFDNKEKLFFDAVVTPLLDAVGRLHQRWLDDPALTAMDHDRLVRRFTTGFYEFMSSNQSIARAMVHVFADESPGDELDRVRARISATLDPIVTPMERYLSAQGLRTSSPALQLRLLMLFVGVAATFLQNTYSSDKEVPSADEIIDELSFTISAGLHVSGRPGRPE</sequence>
<keyword evidence="5" id="KW-1185">Reference proteome</keyword>
<evidence type="ECO:0000256" key="1">
    <source>
        <dbReference type="ARBA" id="ARBA00023125"/>
    </source>
</evidence>
<dbReference type="SUPFAM" id="SSF46689">
    <property type="entry name" value="Homeodomain-like"/>
    <property type="match status" value="1"/>
</dbReference>
<proteinExistence type="predicted"/>
<feature type="DNA-binding region" description="H-T-H motif" evidence="2">
    <location>
        <begin position="18"/>
        <end position="37"/>
    </location>
</feature>
<evidence type="ECO:0000313" key="4">
    <source>
        <dbReference type="EMBL" id="ORA09780.1"/>
    </source>
</evidence>
<organism evidence="4 5">
    <name type="scientific">Mycobacterium arosiense ATCC BAA-1401 = DSM 45069</name>
    <dbReference type="NCBI Taxonomy" id="1265311"/>
    <lineage>
        <taxon>Bacteria</taxon>
        <taxon>Bacillati</taxon>
        <taxon>Actinomycetota</taxon>
        <taxon>Actinomycetes</taxon>
        <taxon>Mycobacteriales</taxon>
        <taxon>Mycobacteriaceae</taxon>
        <taxon>Mycobacterium</taxon>
        <taxon>Mycobacterium avium complex (MAC)</taxon>
    </lineage>
</organism>
<comment type="caution">
    <text evidence="4">The sequence shown here is derived from an EMBL/GenBank/DDBJ whole genome shotgun (WGS) entry which is preliminary data.</text>
</comment>
<evidence type="ECO:0000256" key="2">
    <source>
        <dbReference type="PROSITE-ProRule" id="PRU00335"/>
    </source>
</evidence>
<dbReference type="InterPro" id="IPR001647">
    <property type="entry name" value="HTH_TetR"/>
</dbReference>
<dbReference type="Proteomes" id="UP000192707">
    <property type="component" value="Unassembled WGS sequence"/>
</dbReference>
<name>A0A1W9Z9B6_MYCAI</name>
<dbReference type="RefSeq" id="WP_158085911.1">
    <property type="nucleotide sequence ID" value="NZ_MVHG01000072.1"/>
</dbReference>
<dbReference type="PROSITE" id="PS50977">
    <property type="entry name" value="HTH_TETR_2"/>
    <property type="match status" value="1"/>
</dbReference>
<dbReference type="Pfam" id="PF00440">
    <property type="entry name" value="TetR_N"/>
    <property type="match status" value="1"/>
</dbReference>
<dbReference type="InterPro" id="IPR050109">
    <property type="entry name" value="HTH-type_TetR-like_transc_reg"/>
</dbReference>
<dbReference type="Gene3D" id="1.10.357.10">
    <property type="entry name" value="Tetracycline Repressor, domain 2"/>
    <property type="match status" value="1"/>
</dbReference>
<dbReference type="EMBL" id="MVHG01000072">
    <property type="protein sequence ID" value="ORA09780.1"/>
    <property type="molecule type" value="Genomic_DNA"/>
</dbReference>
<dbReference type="GO" id="GO:0003700">
    <property type="term" value="F:DNA-binding transcription factor activity"/>
    <property type="evidence" value="ECO:0007669"/>
    <property type="project" value="TreeGrafter"/>
</dbReference>
<dbReference type="PANTHER" id="PTHR30055:SF187">
    <property type="entry name" value="TRANSCRIPTIONAL REGULATORY PROTEIN"/>
    <property type="match status" value="1"/>
</dbReference>
<evidence type="ECO:0000259" key="3">
    <source>
        <dbReference type="PROSITE" id="PS50977"/>
    </source>
</evidence>
<reference evidence="4 5" key="1">
    <citation type="submission" date="2016-12" db="EMBL/GenBank/DDBJ databases">
        <title>The new phylogeny of genus Mycobacterium.</title>
        <authorList>
            <person name="Tortoli E."/>
            <person name="Trovato A."/>
            <person name="Cirillo D.M."/>
        </authorList>
    </citation>
    <scope>NUCLEOTIDE SEQUENCE [LARGE SCALE GENOMIC DNA]</scope>
    <source>
        <strain evidence="4 5">DSM 45069</strain>
    </source>
</reference>
<keyword evidence="1 2" id="KW-0238">DNA-binding</keyword>
<accession>A0A1W9Z9B6</accession>